<accession>A0A0D2DKE4</accession>
<feature type="transmembrane region" description="Helical" evidence="6">
    <location>
        <begin position="191"/>
        <end position="211"/>
    </location>
</feature>
<dbReference type="EMBL" id="KN846973">
    <property type="protein sequence ID" value="KIW78101.1"/>
    <property type="molecule type" value="Genomic_DNA"/>
</dbReference>
<dbReference type="AlphaFoldDB" id="A0A0D2DKE4"/>
<dbReference type="GO" id="GO:0022857">
    <property type="term" value="F:transmembrane transporter activity"/>
    <property type="evidence" value="ECO:0007669"/>
    <property type="project" value="InterPro"/>
</dbReference>
<feature type="transmembrane region" description="Helical" evidence="6">
    <location>
        <begin position="388"/>
        <end position="408"/>
    </location>
</feature>
<feature type="compositionally biased region" description="Basic and acidic residues" evidence="5">
    <location>
        <begin position="1"/>
        <end position="10"/>
    </location>
</feature>
<feature type="domain" description="Major facilitator superfamily (MFS) profile" evidence="7">
    <location>
        <begin position="122"/>
        <end position="577"/>
    </location>
</feature>
<feature type="transmembrane region" description="Helical" evidence="6">
    <location>
        <begin position="160"/>
        <end position="179"/>
    </location>
</feature>
<feature type="transmembrane region" description="Helical" evidence="6">
    <location>
        <begin position="253"/>
        <end position="277"/>
    </location>
</feature>
<feature type="transmembrane region" description="Helical" evidence="6">
    <location>
        <begin position="318"/>
        <end position="337"/>
    </location>
</feature>
<evidence type="ECO:0000256" key="3">
    <source>
        <dbReference type="ARBA" id="ARBA00022989"/>
    </source>
</evidence>
<feature type="transmembrane region" description="Helical" evidence="6">
    <location>
        <begin position="217"/>
        <end position="241"/>
    </location>
</feature>
<evidence type="ECO:0000259" key="7">
    <source>
        <dbReference type="PROSITE" id="PS50850"/>
    </source>
</evidence>
<keyword evidence="9" id="KW-1185">Reference proteome</keyword>
<organism evidence="8 9">
    <name type="scientific">Fonsecaea pedrosoi CBS 271.37</name>
    <dbReference type="NCBI Taxonomy" id="1442368"/>
    <lineage>
        <taxon>Eukaryota</taxon>
        <taxon>Fungi</taxon>
        <taxon>Dikarya</taxon>
        <taxon>Ascomycota</taxon>
        <taxon>Pezizomycotina</taxon>
        <taxon>Eurotiomycetes</taxon>
        <taxon>Chaetothyriomycetidae</taxon>
        <taxon>Chaetothyriales</taxon>
        <taxon>Herpotrichiellaceae</taxon>
        <taxon>Fonsecaea</taxon>
    </lineage>
</organism>
<feature type="transmembrane region" description="Helical" evidence="6">
    <location>
        <begin position="349"/>
        <end position="367"/>
    </location>
</feature>
<dbReference type="SUPFAM" id="SSF103473">
    <property type="entry name" value="MFS general substrate transporter"/>
    <property type="match status" value="1"/>
</dbReference>
<feature type="compositionally biased region" description="Basic and acidic residues" evidence="5">
    <location>
        <begin position="26"/>
        <end position="47"/>
    </location>
</feature>
<dbReference type="PANTHER" id="PTHR42718:SF1">
    <property type="entry name" value="LOW AFFINITY AMMONIUM TRANSPORTER"/>
    <property type="match status" value="1"/>
</dbReference>
<feature type="transmembrane region" description="Helical" evidence="6">
    <location>
        <begin position="451"/>
        <end position="470"/>
    </location>
</feature>
<feature type="transmembrane region" description="Helical" evidence="6">
    <location>
        <begin position="283"/>
        <end position="306"/>
    </location>
</feature>
<sequence>MAGDYPRLDRSVAAPDNAQQSSNGTDSHHENSDDRPGAPPMREKEAETPPIPDATTSHTQKETEANAEGWPVCTDSDLTRHDTENITTTRTMTLDHQPSVTKTVSRVPTAIKPPSFSLAHEILFIAVVSSAQLLTQSALAQSIAPLHVIGRSFNTTNPGQLSWLAAGYSLTVGTFILPAGRWGDLYGHKRLFLVGYFWFALWSMIAGFAVFSRSLIFFAFCRGMQGIGPAILLPNGIAVLARTYPPGKRKNMALSIFGATAPVGFVLGAIFSGIFAQFVWWPWAYWVLATVLVVIGVLVFFVVPPMPVAGPSASFQELDATGTVLGVLGLMFFNFAWNEGPASGWGKVYVYVLLIIGVVLLVAFFWFEKKRATFPLLPMSSFSMDTNLVFGCEALGWSSFGVWVFYLWQFLELERGQSILLSAAQSIPTAVSGCIAAITTGLLIARMQPGWIMLISISAFLTGMILLATMPVHQTYWAQTFVSTIITPWGMDMSFPSGNIVLSDHMPPEHQGLAASLINTVINYSISIGLGIAGTVEVHVNDGGRNPLQGYRGAWYLAIGLDGLGILCAICLILSWRAQVKGKEKVNSEKVDLA</sequence>
<feature type="transmembrane region" description="Helical" evidence="6">
    <location>
        <begin position="420"/>
        <end position="444"/>
    </location>
</feature>
<dbReference type="VEuPathDB" id="FungiDB:Z517_07934"/>
<name>A0A0D2DKE4_9EURO</name>
<reference evidence="8 9" key="1">
    <citation type="submission" date="2015-01" db="EMBL/GenBank/DDBJ databases">
        <title>The Genome Sequence of Fonsecaea pedrosoi CBS 271.37.</title>
        <authorList>
            <consortium name="The Broad Institute Genomics Platform"/>
            <person name="Cuomo C."/>
            <person name="de Hoog S."/>
            <person name="Gorbushina A."/>
            <person name="Stielow B."/>
            <person name="Teixiera M."/>
            <person name="Abouelleil A."/>
            <person name="Chapman S.B."/>
            <person name="Priest M."/>
            <person name="Young S.K."/>
            <person name="Wortman J."/>
            <person name="Nusbaum C."/>
            <person name="Birren B."/>
        </authorList>
    </citation>
    <scope>NUCLEOTIDE SEQUENCE [LARGE SCALE GENOMIC DNA]</scope>
    <source>
        <strain evidence="8 9">CBS 271.37</strain>
    </source>
</reference>
<evidence type="ECO:0000313" key="9">
    <source>
        <dbReference type="Proteomes" id="UP000053029"/>
    </source>
</evidence>
<dbReference type="PROSITE" id="PS50850">
    <property type="entry name" value="MFS"/>
    <property type="match status" value="1"/>
</dbReference>
<dbReference type="InterPro" id="IPR020846">
    <property type="entry name" value="MFS_dom"/>
</dbReference>
<dbReference type="RefSeq" id="XP_013281909.1">
    <property type="nucleotide sequence ID" value="XM_013426455.1"/>
</dbReference>
<dbReference type="InterPro" id="IPR011701">
    <property type="entry name" value="MFS"/>
</dbReference>
<proteinExistence type="predicted"/>
<comment type="subcellular location">
    <subcellularLocation>
        <location evidence="1">Membrane</location>
        <topology evidence="1">Multi-pass membrane protein</topology>
    </subcellularLocation>
</comment>
<dbReference type="HOGENOM" id="CLU_000960_27_4_1"/>
<evidence type="ECO:0000313" key="8">
    <source>
        <dbReference type="EMBL" id="KIW78101.1"/>
    </source>
</evidence>
<keyword evidence="4 6" id="KW-0472">Membrane</keyword>
<dbReference type="InterPro" id="IPR036259">
    <property type="entry name" value="MFS_trans_sf"/>
</dbReference>
<feature type="transmembrane region" description="Helical" evidence="6">
    <location>
        <begin position="513"/>
        <end position="534"/>
    </location>
</feature>
<dbReference type="Gene3D" id="1.20.1250.20">
    <property type="entry name" value="MFS general substrate transporter like domains"/>
    <property type="match status" value="2"/>
</dbReference>
<keyword evidence="3 6" id="KW-1133">Transmembrane helix</keyword>
<feature type="transmembrane region" description="Helical" evidence="6">
    <location>
        <begin position="554"/>
        <end position="576"/>
    </location>
</feature>
<feature type="region of interest" description="Disordered" evidence="5">
    <location>
        <begin position="1"/>
        <end position="80"/>
    </location>
</feature>
<evidence type="ECO:0000256" key="6">
    <source>
        <dbReference type="SAM" id="Phobius"/>
    </source>
</evidence>
<gene>
    <name evidence="8" type="ORF">Z517_07934</name>
</gene>
<dbReference type="OrthoDB" id="2428527at2759"/>
<evidence type="ECO:0000256" key="5">
    <source>
        <dbReference type="SAM" id="MobiDB-lite"/>
    </source>
</evidence>
<evidence type="ECO:0000256" key="4">
    <source>
        <dbReference type="ARBA" id="ARBA00023136"/>
    </source>
</evidence>
<dbReference type="Pfam" id="PF07690">
    <property type="entry name" value="MFS_1"/>
    <property type="match status" value="2"/>
</dbReference>
<protein>
    <recommendedName>
        <fullName evidence="7">Major facilitator superfamily (MFS) profile domain-containing protein</fullName>
    </recommendedName>
</protein>
<keyword evidence="2 6" id="KW-0812">Transmembrane</keyword>
<dbReference type="GeneID" id="25307424"/>
<dbReference type="CDD" id="cd17476">
    <property type="entry name" value="MFS_Amf1_MDR_like"/>
    <property type="match status" value="1"/>
</dbReference>
<dbReference type="PANTHER" id="PTHR42718">
    <property type="entry name" value="MAJOR FACILITATOR SUPERFAMILY MULTIDRUG TRANSPORTER MFSC"/>
    <property type="match status" value="1"/>
</dbReference>
<dbReference type="Proteomes" id="UP000053029">
    <property type="component" value="Unassembled WGS sequence"/>
</dbReference>
<evidence type="ECO:0000256" key="1">
    <source>
        <dbReference type="ARBA" id="ARBA00004141"/>
    </source>
</evidence>
<evidence type="ECO:0000256" key="2">
    <source>
        <dbReference type="ARBA" id="ARBA00022692"/>
    </source>
</evidence>
<dbReference type="GO" id="GO:0016020">
    <property type="term" value="C:membrane"/>
    <property type="evidence" value="ECO:0007669"/>
    <property type="project" value="UniProtKB-SubCell"/>
</dbReference>